<comment type="caution">
    <text evidence="2">The sequence shown here is derived from an EMBL/GenBank/DDBJ whole genome shotgun (WGS) entry which is preliminary data.</text>
</comment>
<feature type="signal peptide" evidence="1">
    <location>
        <begin position="1"/>
        <end position="20"/>
    </location>
</feature>
<proteinExistence type="predicted"/>
<name>A0A0M8N6U7_ESCWE</name>
<sequence>MQLQLLSLLALACGSASVSAMSFAGLAYRPTYDMVAMAEANNCTFPAHFRIHDFIGTTSAAGGANASAPLDAFNFKFEDDKTGARTFCQWNASSVSSTPAGLTPRFSCEDSNVKFIWEDGQRELTGIERICPDQQSGKPGAEVSGSVKLFLTCSARGICTANSTDVEGTYYSLGPVLDPTST</sequence>
<keyword evidence="3" id="KW-1185">Reference proteome</keyword>
<evidence type="ECO:0000313" key="3">
    <source>
        <dbReference type="Proteomes" id="UP000053831"/>
    </source>
</evidence>
<reference evidence="2 3" key="1">
    <citation type="submission" date="2015-07" db="EMBL/GenBank/DDBJ databases">
        <title>The genome of the fungus Escovopsis weberi, a specialized disease agent of ant agriculture.</title>
        <authorList>
            <person name="de Man T.J."/>
            <person name="Stajich J.E."/>
            <person name="Kubicek C.P."/>
            <person name="Chenthamara K."/>
            <person name="Atanasova L."/>
            <person name="Druzhinina I.S."/>
            <person name="Birnbaum S."/>
            <person name="Barribeau S.M."/>
            <person name="Teiling C."/>
            <person name="Suen G."/>
            <person name="Currie C."/>
            <person name="Gerardo N.M."/>
        </authorList>
    </citation>
    <scope>NUCLEOTIDE SEQUENCE [LARGE SCALE GENOMIC DNA]</scope>
</reference>
<dbReference type="EMBL" id="LGSR01000013">
    <property type="protein sequence ID" value="KOS21190.1"/>
    <property type="molecule type" value="Genomic_DNA"/>
</dbReference>
<gene>
    <name evidence="2" type="ORF">ESCO_004226</name>
</gene>
<organism evidence="2 3">
    <name type="scientific">Escovopsis weberi</name>
    <dbReference type="NCBI Taxonomy" id="150374"/>
    <lineage>
        <taxon>Eukaryota</taxon>
        <taxon>Fungi</taxon>
        <taxon>Dikarya</taxon>
        <taxon>Ascomycota</taxon>
        <taxon>Pezizomycotina</taxon>
        <taxon>Sordariomycetes</taxon>
        <taxon>Hypocreomycetidae</taxon>
        <taxon>Hypocreales</taxon>
        <taxon>Hypocreaceae</taxon>
        <taxon>Escovopsis</taxon>
    </lineage>
</organism>
<dbReference type="OrthoDB" id="5239982at2759"/>
<dbReference type="STRING" id="150374.A0A0M8N6U7"/>
<protein>
    <recommendedName>
        <fullName evidence="4">AA1-like domain-containing protein</fullName>
    </recommendedName>
</protein>
<keyword evidence="1" id="KW-0732">Signal</keyword>
<accession>A0A0M8N6U7</accession>
<feature type="chain" id="PRO_5005818926" description="AA1-like domain-containing protein" evidence="1">
    <location>
        <begin position="21"/>
        <end position="182"/>
    </location>
</feature>
<evidence type="ECO:0000256" key="1">
    <source>
        <dbReference type="SAM" id="SignalP"/>
    </source>
</evidence>
<dbReference type="AlphaFoldDB" id="A0A0M8N6U7"/>
<evidence type="ECO:0000313" key="2">
    <source>
        <dbReference type="EMBL" id="KOS21190.1"/>
    </source>
</evidence>
<evidence type="ECO:0008006" key="4">
    <source>
        <dbReference type="Google" id="ProtNLM"/>
    </source>
</evidence>
<dbReference type="Proteomes" id="UP000053831">
    <property type="component" value="Unassembled WGS sequence"/>
</dbReference>